<dbReference type="STRING" id="76728.AQ490_23765"/>
<evidence type="ECO:0000313" key="2">
    <source>
        <dbReference type="Proteomes" id="UP000050867"/>
    </source>
</evidence>
<proteinExistence type="predicted"/>
<accession>A0A0T6LRY6</accession>
<comment type="caution">
    <text evidence="1">The sequence shown here is derived from an EMBL/GenBank/DDBJ whole genome shotgun (WGS) entry which is preliminary data.</text>
</comment>
<protein>
    <submittedName>
        <fullName evidence="1">Uncharacterized protein</fullName>
    </submittedName>
</protein>
<gene>
    <name evidence="1" type="ORF">AQ490_23765</name>
</gene>
<dbReference type="RefSeq" id="WP_018384595.1">
    <property type="nucleotide sequence ID" value="NZ_LLZU01000018.1"/>
</dbReference>
<keyword evidence="2" id="KW-1185">Reference proteome</keyword>
<dbReference type="OrthoDB" id="3400867at2"/>
<dbReference type="eggNOG" id="ENOG5031TTR">
    <property type="taxonomic scope" value="Bacteria"/>
</dbReference>
<sequence>MGLRQQLDREYEQLRAAQIDRARSSPTPAQWQSLVDRYRGASRDHPDVDATRGLARALWRLSMTLHAAGDPTGALGPGRQGVAEFDTAFRRTLDWNADEQSPAVDAVLAELLVARCDLAEAAAAAGKPVERIRILEGAREIGTSITAGPRSLRALGTVYHNLSIAELHRLMESTRQGSFDVDLRAPALSASRAVETRLKAVTPAEPLSIWELANTYIQYLRCLGIAEEPEVAVRVTEQAAKLVALHSKGPLADLRPQLTAAVAMLCIAYPTHARRLGRALRSARPRRPWRRRGI</sequence>
<organism evidence="1 2">
    <name type="scientific">Wenjunlia vitaminophila</name>
    <name type="common">Streptomyces vitaminophilus</name>
    <dbReference type="NCBI Taxonomy" id="76728"/>
    <lineage>
        <taxon>Bacteria</taxon>
        <taxon>Bacillati</taxon>
        <taxon>Actinomycetota</taxon>
        <taxon>Actinomycetes</taxon>
        <taxon>Kitasatosporales</taxon>
        <taxon>Streptomycetaceae</taxon>
        <taxon>Wenjunlia</taxon>
    </lineage>
</organism>
<dbReference type="EMBL" id="LLZU01000018">
    <property type="protein sequence ID" value="KRV48875.1"/>
    <property type="molecule type" value="Genomic_DNA"/>
</dbReference>
<reference evidence="1 2" key="1">
    <citation type="submission" date="2015-10" db="EMBL/GenBank/DDBJ databases">
        <title>Draft genome sequence of pyrrolomycin-producing Streptomyces vitaminophilus.</title>
        <authorList>
            <person name="Graham D.E."/>
            <person name="Mahan K.M."/>
            <person name="Klingeman D.M."/>
            <person name="Hettich R.L."/>
            <person name="Parry R.J."/>
        </authorList>
    </citation>
    <scope>NUCLEOTIDE SEQUENCE [LARGE SCALE GENOMIC DNA]</scope>
    <source>
        <strain evidence="1 2">ATCC 31673</strain>
    </source>
</reference>
<name>A0A0T6LRY6_WENVI</name>
<dbReference type="Proteomes" id="UP000050867">
    <property type="component" value="Unassembled WGS sequence"/>
</dbReference>
<evidence type="ECO:0000313" key="1">
    <source>
        <dbReference type="EMBL" id="KRV48875.1"/>
    </source>
</evidence>
<dbReference type="AlphaFoldDB" id="A0A0T6LRY6"/>